<sequence>MRQLVAWLLLLSLSVHCAGRLGIVASWWLNRDYVARVLCINRAKPQMRCNGKCHLRKQLQAADAREAKQQPGSSKQAFQEIVLACPGLPTGAPQEPAWFADAPPRYAELRVPVYAWIGPGLDHPPLRG</sequence>
<dbReference type="RefSeq" id="WP_126694744.1">
    <property type="nucleotide sequence ID" value="NZ_RXOF01000012.1"/>
</dbReference>
<accession>A0A3S0JEZ8</accession>
<dbReference type="Proteomes" id="UP000282184">
    <property type="component" value="Unassembled WGS sequence"/>
</dbReference>
<organism evidence="1 2">
    <name type="scientific">Hymenobacter gummosus</name>
    <dbReference type="NCBI Taxonomy" id="1776032"/>
    <lineage>
        <taxon>Bacteria</taxon>
        <taxon>Pseudomonadati</taxon>
        <taxon>Bacteroidota</taxon>
        <taxon>Cytophagia</taxon>
        <taxon>Cytophagales</taxon>
        <taxon>Hymenobacteraceae</taxon>
        <taxon>Hymenobacter</taxon>
    </lineage>
</organism>
<dbReference type="AlphaFoldDB" id="A0A3S0JEZ8"/>
<proteinExistence type="predicted"/>
<dbReference type="EMBL" id="RXOF01000012">
    <property type="protein sequence ID" value="RTQ47492.1"/>
    <property type="molecule type" value="Genomic_DNA"/>
</dbReference>
<reference evidence="1 2" key="1">
    <citation type="submission" date="2018-12" db="EMBL/GenBank/DDBJ databases">
        <title>Hymenobacter gummosus sp. nov., isolated from a spring.</title>
        <authorList>
            <person name="Nie L."/>
        </authorList>
    </citation>
    <scope>NUCLEOTIDE SEQUENCE [LARGE SCALE GENOMIC DNA]</scope>
    <source>
        <strain evidence="1 2">KCTC 52166</strain>
    </source>
</reference>
<dbReference type="OrthoDB" id="980645at2"/>
<evidence type="ECO:0000313" key="1">
    <source>
        <dbReference type="EMBL" id="RTQ47492.1"/>
    </source>
</evidence>
<keyword evidence="2" id="KW-1185">Reference proteome</keyword>
<gene>
    <name evidence="1" type="ORF">EJV47_18890</name>
</gene>
<comment type="caution">
    <text evidence="1">The sequence shown here is derived from an EMBL/GenBank/DDBJ whole genome shotgun (WGS) entry which is preliminary data.</text>
</comment>
<protein>
    <submittedName>
        <fullName evidence="1">Uncharacterized protein</fullName>
    </submittedName>
</protein>
<evidence type="ECO:0000313" key="2">
    <source>
        <dbReference type="Proteomes" id="UP000282184"/>
    </source>
</evidence>
<name>A0A3S0JEZ8_9BACT</name>